<dbReference type="InterPro" id="IPR050563">
    <property type="entry name" value="4-hydroxybenzoyl-CoA_TE"/>
</dbReference>
<dbReference type="Pfam" id="PF13279">
    <property type="entry name" value="4HBT_2"/>
    <property type="match status" value="1"/>
</dbReference>
<dbReference type="AlphaFoldDB" id="A1K6U1"/>
<dbReference type="GO" id="GO:0047617">
    <property type="term" value="F:fatty acyl-CoA hydrolase activity"/>
    <property type="evidence" value="ECO:0007669"/>
    <property type="project" value="TreeGrafter"/>
</dbReference>
<keyword evidence="2 3" id="KW-0378">Hydrolase</keyword>
<dbReference type="InterPro" id="IPR008272">
    <property type="entry name" value="HB-CoA_thioesterase_AS"/>
</dbReference>
<dbReference type="eggNOG" id="COG0824">
    <property type="taxonomic scope" value="Bacteria"/>
</dbReference>
<keyword evidence="4" id="KW-1185">Reference proteome</keyword>
<accession>A1K6U1</accession>
<dbReference type="RefSeq" id="WP_011765662.1">
    <property type="nucleotide sequence ID" value="NC_008702.1"/>
</dbReference>
<dbReference type="HOGENOM" id="CLU_101141_5_2_4"/>
<dbReference type="KEGG" id="azo:azo1929"/>
<dbReference type="InterPro" id="IPR029069">
    <property type="entry name" value="HotDog_dom_sf"/>
</dbReference>
<sequence>MTQHPDSDTAREAARFVVERRVRFEDCDPAGIVFFPNYLRMLNSVVEDWLESLGYPWTELVSVRRMGTPTAQLDTRFLAPSVFGETLRWELSIEKLGNASLVLNHLASGKDKPRLSARQVIVATSLDNHKSIAWPDDVRGAIARFMENRDA</sequence>
<evidence type="ECO:0000313" key="3">
    <source>
        <dbReference type="EMBL" id="CAL94546.1"/>
    </source>
</evidence>
<dbReference type="KEGG" id="aoa:dqs_2084"/>
<gene>
    <name evidence="3" type="ordered locus">azo1929</name>
</gene>
<organism evidence="3 4">
    <name type="scientific">Azoarcus sp. (strain BH72)</name>
    <dbReference type="NCBI Taxonomy" id="418699"/>
    <lineage>
        <taxon>Bacteria</taxon>
        <taxon>Pseudomonadati</taxon>
        <taxon>Pseudomonadota</taxon>
        <taxon>Betaproteobacteria</taxon>
        <taxon>Rhodocyclales</taxon>
        <taxon>Zoogloeaceae</taxon>
        <taxon>Azoarcus</taxon>
    </lineage>
</organism>
<dbReference type="PANTHER" id="PTHR31793">
    <property type="entry name" value="4-HYDROXYBENZOYL-COA THIOESTERASE FAMILY MEMBER"/>
    <property type="match status" value="1"/>
</dbReference>
<dbReference type="STRING" id="62928.azo1929"/>
<dbReference type="CDD" id="cd00586">
    <property type="entry name" value="4HBT"/>
    <property type="match status" value="1"/>
</dbReference>
<evidence type="ECO:0000313" key="4">
    <source>
        <dbReference type="Proteomes" id="UP000002588"/>
    </source>
</evidence>
<proteinExistence type="inferred from homology"/>
<dbReference type="Proteomes" id="UP000002588">
    <property type="component" value="Chromosome"/>
</dbReference>
<dbReference type="EC" id="3.1.2.23" evidence="3"/>
<evidence type="ECO:0000256" key="2">
    <source>
        <dbReference type="ARBA" id="ARBA00022801"/>
    </source>
</evidence>
<dbReference type="GO" id="GO:0018739">
    <property type="term" value="F:4-hydroxybenzoyl-CoA thioesterase activity"/>
    <property type="evidence" value="ECO:0007669"/>
    <property type="project" value="UniProtKB-EC"/>
</dbReference>
<protein>
    <submittedName>
        <fullName evidence="3">Probable 4-hydroxybenzoyl CoA thioesterase</fullName>
        <ecNumber evidence="3">3.1.2.23</ecNumber>
    </submittedName>
</protein>
<reference evidence="3 4" key="1">
    <citation type="journal article" date="2006" name="Nat. Biotechnol.">
        <title>Complete genome of the mutualistic, N2-fixing grass endophyte Azoarcus sp. strain BH72.</title>
        <authorList>
            <person name="Krause A."/>
            <person name="Ramakumar A."/>
            <person name="Bartels D."/>
            <person name="Battistoni F."/>
            <person name="Bekel T."/>
            <person name="Boch J."/>
            <person name="Boehm M."/>
            <person name="Friedrich F."/>
            <person name="Hurek T."/>
            <person name="Krause L."/>
            <person name="Linke B."/>
            <person name="McHardy A.C."/>
            <person name="Sarkar A."/>
            <person name="Schneiker S."/>
            <person name="Syed A.A."/>
            <person name="Thauer R."/>
            <person name="Vorhoelter F.-J."/>
            <person name="Weidner S."/>
            <person name="Puehler A."/>
            <person name="Reinhold-Hurek B."/>
            <person name="Kaiser O."/>
            <person name="Goesmann A."/>
        </authorList>
    </citation>
    <scope>NUCLEOTIDE SEQUENCE [LARGE SCALE GENOMIC DNA]</scope>
    <source>
        <strain evidence="3 4">BH72</strain>
    </source>
</reference>
<dbReference type="Gene3D" id="3.10.129.10">
    <property type="entry name" value="Hotdog Thioesterase"/>
    <property type="match status" value="1"/>
</dbReference>
<dbReference type="PANTHER" id="PTHR31793:SF24">
    <property type="entry name" value="LONG-CHAIN ACYL-COA THIOESTERASE FADM"/>
    <property type="match status" value="1"/>
</dbReference>
<dbReference type="EMBL" id="AM406670">
    <property type="protein sequence ID" value="CAL94546.1"/>
    <property type="molecule type" value="Genomic_DNA"/>
</dbReference>
<dbReference type="OrthoDB" id="21822at2"/>
<dbReference type="PROSITE" id="PS01328">
    <property type="entry name" value="4HBCOA_THIOESTERASE"/>
    <property type="match status" value="1"/>
</dbReference>
<evidence type="ECO:0000256" key="1">
    <source>
        <dbReference type="ARBA" id="ARBA00005953"/>
    </source>
</evidence>
<dbReference type="SUPFAM" id="SSF54637">
    <property type="entry name" value="Thioesterase/thiol ester dehydrase-isomerase"/>
    <property type="match status" value="1"/>
</dbReference>
<comment type="similarity">
    <text evidence="1">Belongs to the 4-hydroxybenzoyl-CoA thioesterase family.</text>
</comment>
<name>A1K6U1_AZOSB</name>